<evidence type="ECO:0000313" key="4">
    <source>
        <dbReference type="EMBL" id="ABK14551.1"/>
    </source>
</evidence>
<dbReference type="AlphaFoldDB" id="A0B777"/>
<dbReference type="InterPro" id="IPR016764">
    <property type="entry name" value="MeTrfase_MtxX_xsu"/>
</dbReference>
<evidence type="ECO:0000256" key="1">
    <source>
        <dbReference type="ARBA" id="ARBA00009125"/>
    </source>
</evidence>
<comment type="similarity">
    <text evidence="1">Belongs to the MtxX family.</text>
</comment>
<name>A0B777_METTP</name>
<dbReference type="HOGENOM" id="CLU_086562_0_0_2"/>
<dbReference type="EMBL" id="CP000477">
    <property type="protein sequence ID" value="ABK14551.1"/>
    <property type="molecule type" value="Genomic_DNA"/>
</dbReference>
<dbReference type="GeneID" id="4463279"/>
<dbReference type="GO" id="GO:0008168">
    <property type="term" value="F:methyltransferase activity"/>
    <property type="evidence" value="ECO:0007669"/>
    <property type="project" value="UniProtKB-KW"/>
</dbReference>
<dbReference type="RefSeq" id="WP_011695947.1">
    <property type="nucleotide sequence ID" value="NC_008553.1"/>
</dbReference>
<keyword evidence="5" id="KW-1185">Reference proteome</keyword>
<protein>
    <submittedName>
        <fullName evidence="4">Coenzyme M methyltransferase subunit X</fullName>
    </submittedName>
</protein>
<accession>A0B777</accession>
<dbReference type="Proteomes" id="UP000000674">
    <property type="component" value="Chromosome"/>
</dbReference>
<keyword evidence="3 4" id="KW-0808">Transferase</keyword>
<dbReference type="KEGG" id="mtp:Mthe_0761"/>
<sequence length="265" mass="28176">MDRGFIDLLREKARSCRARIGIGLVNPSGDVLESLASAKEYAEIVAVGDTAPEGIELIRSDTPEEELIRLLMSSEIDGAVRGNISATKTMRALSGAGIDVMRMALLELGGWAFFLAPVGIDEGDTLRGKLELARRGASFLKMIGIEPRVSVLSGGRLEDVGRSNRVDTSLAHGEFVAARLREDGFDASHRGILIESACGDDLVLAPDGISGNLLFRTMLLICGATAMGAPVLTDEIVFVDSTRARSDFTGPVILASALVSMRCGR</sequence>
<evidence type="ECO:0000313" key="5">
    <source>
        <dbReference type="Proteomes" id="UP000000674"/>
    </source>
</evidence>
<reference evidence="4 5" key="1">
    <citation type="submission" date="2006-10" db="EMBL/GenBank/DDBJ databases">
        <title>Complete sequence of Methanosaeta thermophila PT.</title>
        <authorList>
            <consortium name="US DOE Joint Genome Institute"/>
            <person name="Copeland A."/>
            <person name="Lucas S."/>
            <person name="Lapidus A."/>
            <person name="Barry K."/>
            <person name="Detter J.C."/>
            <person name="Glavina del Rio T."/>
            <person name="Hammon N."/>
            <person name="Israni S."/>
            <person name="Pitluck S."/>
            <person name="Chain P."/>
            <person name="Malfatti S."/>
            <person name="Shin M."/>
            <person name="Vergez L."/>
            <person name="Schmutz J."/>
            <person name="Larimer F."/>
            <person name="Land M."/>
            <person name="Hauser L."/>
            <person name="Kyrpides N."/>
            <person name="Kim E."/>
            <person name="Smith K.S."/>
            <person name="Ingram-Smith C."/>
            <person name="Richardson P."/>
        </authorList>
    </citation>
    <scope>NUCLEOTIDE SEQUENCE [LARGE SCALE GENOMIC DNA]</scope>
    <source>
        <strain evidence="5">DSM 6194 / JCM 14653 / NBRC 101360 / PT</strain>
    </source>
</reference>
<dbReference type="STRING" id="349307.Mthe_0761"/>
<organism evidence="4 5">
    <name type="scientific">Methanothrix thermoacetophila (strain DSM 6194 / JCM 14653 / NBRC 101360 / PT)</name>
    <name type="common">Methanosaeta thermophila</name>
    <dbReference type="NCBI Taxonomy" id="349307"/>
    <lineage>
        <taxon>Archaea</taxon>
        <taxon>Methanobacteriati</taxon>
        <taxon>Methanobacteriota</taxon>
        <taxon>Stenosarchaea group</taxon>
        <taxon>Methanomicrobia</taxon>
        <taxon>Methanotrichales</taxon>
        <taxon>Methanotrichaceae</taxon>
        <taxon>Methanothrix</taxon>
    </lineage>
</organism>
<evidence type="ECO:0000256" key="2">
    <source>
        <dbReference type="ARBA" id="ARBA00022603"/>
    </source>
</evidence>
<keyword evidence="2 4" id="KW-0489">Methyltransferase</keyword>
<gene>
    <name evidence="4" type="ordered locus">Mthe_0761</name>
</gene>
<dbReference type="NCBIfam" id="TIGR03270">
    <property type="entry name" value="methan_mark_4"/>
    <property type="match status" value="1"/>
</dbReference>
<dbReference type="GO" id="GO:0032259">
    <property type="term" value="P:methylation"/>
    <property type="evidence" value="ECO:0007669"/>
    <property type="project" value="UniProtKB-KW"/>
</dbReference>
<evidence type="ECO:0000256" key="3">
    <source>
        <dbReference type="ARBA" id="ARBA00022679"/>
    </source>
</evidence>
<proteinExistence type="inferred from homology"/>
<dbReference type="OrthoDB" id="53227at2157"/>
<dbReference type="SUPFAM" id="SSF53659">
    <property type="entry name" value="Isocitrate/Isopropylmalate dehydrogenase-like"/>
    <property type="match status" value="1"/>
</dbReference>